<evidence type="ECO:0000256" key="3">
    <source>
        <dbReference type="ARBA" id="ARBA00022989"/>
    </source>
</evidence>
<evidence type="ECO:0000256" key="4">
    <source>
        <dbReference type="ARBA" id="ARBA00023136"/>
    </source>
</evidence>
<evidence type="ECO:0000259" key="6">
    <source>
        <dbReference type="Pfam" id="PF00924"/>
    </source>
</evidence>
<name>A0ABT1MIK8_9BACT</name>
<comment type="caution">
    <text evidence="7">The sequence shown here is derived from an EMBL/GenBank/DDBJ whole genome shotgun (WGS) entry which is preliminary data.</text>
</comment>
<dbReference type="SUPFAM" id="SSF50182">
    <property type="entry name" value="Sm-like ribonucleoproteins"/>
    <property type="match status" value="1"/>
</dbReference>
<accession>A0ABT1MIK8</accession>
<reference evidence="7 8" key="1">
    <citation type="submission" date="2022-07" db="EMBL/GenBank/DDBJ databases">
        <title>Fecal culturing of patients with breast cancer.</title>
        <authorList>
            <person name="Teng N.M.Y."/>
            <person name="Kiu R."/>
            <person name="Evans R."/>
            <person name="Baker D.J."/>
            <person name="Zenner C."/>
            <person name="Robinson S.D."/>
            <person name="Hall L.J."/>
        </authorList>
    </citation>
    <scope>NUCLEOTIDE SEQUENCE [LARGE SCALE GENOMIC DNA]</scope>
    <source>
        <strain evidence="7 8">LH1063</strain>
    </source>
</reference>
<feature type="transmembrane region" description="Helical" evidence="5">
    <location>
        <begin position="85"/>
        <end position="106"/>
    </location>
</feature>
<feature type="transmembrane region" description="Helical" evidence="5">
    <location>
        <begin position="183"/>
        <end position="200"/>
    </location>
</feature>
<evidence type="ECO:0000313" key="8">
    <source>
        <dbReference type="Proteomes" id="UP001205603"/>
    </source>
</evidence>
<dbReference type="Proteomes" id="UP001205603">
    <property type="component" value="Unassembled WGS sequence"/>
</dbReference>
<keyword evidence="2 5" id="KW-0812">Transmembrane</keyword>
<evidence type="ECO:0000256" key="5">
    <source>
        <dbReference type="SAM" id="Phobius"/>
    </source>
</evidence>
<keyword evidence="4 5" id="KW-0472">Membrane</keyword>
<dbReference type="InterPro" id="IPR006685">
    <property type="entry name" value="MscS_channel_2nd"/>
</dbReference>
<dbReference type="Gene3D" id="2.30.30.60">
    <property type="match status" value="1"/>
</dbReference>
<protein>
    <submittedName>
        <fullName evidence="7">Mechanosensitive ion channel family protein</fullName>
    </submittedName>
</protein>
<evidence type="ECO:0000313" key="7">
    <source>
        <dbReference type="EMBL" id="MCP9612463.1"/>
    </source>
</evidence>
<organism evidence="7 8">
    <name type="scientific">Coprobacter tertius</name>
    <dbReference type="NCBI Taxonomy" id="2944915"/>
    <lineage>
        <taxon>Bacteria</taxon>
        <taxon>Pseudomonadati</taxon>
        <taxon>Bacteroidota</taxon>
        <taxon>Bacteroidia</taxon>
        <taxon>Bacteroidales</taxon>
        <taxon>Barnesiellaceae</taxon>
        <taxon>Coprobacter</taxon>
    </lineage>
</organism>
<dbReference type="PANTHER" id="PTHR30414">
    <property type="entry name" value="MINICONDUCTANCE MECHANOSENSITIVE CHANNEL YBDG"/>
    <property type="match status" value="1"/>
</dbReference>
<dbReference type="InterPro" id="IPR010920">
    <property type="entry name" value="LSM_dom_sf"/>
</dbReference>
<keyword evidence="8" id="KW-1185">Reference proteome</keyword>
<evidence type="ECO:0000256" key="2">
    <source>
        <dbReference type="ARBA" id="ARBA00022692"/>
    </source>
</evidence>
<evidence type="ECO:0000256" key="1">
    <source>
        <dbReference type="ARBA" id="ARBA00004370"/>
    </source>
</evidence>
<dbReference type="InterPro" id="IPR030192">
    <property type="entry name" value="YbdG"/>
</dbReference>
<feature type="transmembrane region" description="Helical" evidence="5">
    <location>
        <begin position="40"/>
        <end position="65"/>
    </location>
</feature>
<keyword evidence="3 5" id="KW-1133">Transmembrane helix</keyword>
<proteinExistence type="predicted"/>
<dbReference type="RefSeq" id="WP_255027768.1">
    <property type="nucleotide sequence ID" value="NZ_JANDHW010000009.1"/>
</dbReference>
<dbReference type="InterPro" id="IPR023408">
    <property type="entry name" value="MscS_beta-dom_sf"/>
</dbReference>
<gene>
    <name evidence="7" type="ORF">NMU02_10205</name>
</gene>
<sequence length="437" mass="49222">MEIGIDDKSSKFAGTLIEGIKNILQQLGVSHGRLDEWEEFIYVVLIIVVAFALAWIMRFIIHYTISRLLSRSHNAVLKILVDRKIFSRIANLIPPLVIISLLPLAFENSPHLLSIIERICWIYLIIAFVMYTNMFLTTLWHILSRSDTMRDRPLKGLLQVTKGIIVGLAVIGIVSLLINKSPMNLITGLGAFAAVLMLVFKDSILGFVAGVQLAENDMIREGDWIVMGDMVNGVVIDITLNTVKVQNFDNTIITIPPYSLISGAFQNWRGMAESGGRRIMRSYTIDINSIKFCTPEMLEDYKKIDYLNDYITRKQEQQQAGKIANTENPAGLVNGTIETNLGVFRAYMTMYLQNHPFINNDLTLMVRILEADANGVPLQIYCFSANKVWVSYESIQAEIMEHFVSVMPKFGLHAFQNASGRDYISQAYITAGKQPLS</sequence>
<feature type="domain" description="Mechanosensitive ion channel MscS" evidence="6">
    <location>
        <begin position="202"/>
        <end position="269"/>
    </location>
</feature>
<feature type="transmembrane region" description="Helical" evidence="5">
    <location>
        <begin position="121"/>
        <end position="144"/>
    </location>
</feature>
<feature type="transmembrane region" description="Helical" evidence="5">
    <location>
        <begin position="156"/>
        <end position="177"/>
    </location>
</feature>
<dbReference type="Pfam" id="PF00924">
    <property type="entry name" value="MS_channel_2nd"/>
    <property type="match status" value="1"/>
</dbReference>
<dbReference type="PANTHER" id="PTHR30414:SF0">
    <property type="entry name" value="MINICONDUCTANCE MECHANOSENSITIVE CHANNEL YBDG"/>
    <property type="match status" value="1"/>
</dbReference>
<dbReference type="EMBL" id="JANDHW010000009">
    <property type="protein sequence ID" value="MCP9612463.1"/>
    <property type="molecule type" value="Genomic_DNA"/>
</dbReference>
<comment type="subcellular location">
    <subcellularLocation>
        <location evidence="1">Membrane</location>
    </subcellularLocation>
</comment>